<sequence length="79" mass="8732">PRPAPSHDAGLVTTRHKHGLPSGGDPHGKKRLLRCSLCSYTTQHLGHMKQHHLVHTGERPYRCNDCGKDFTSNGNLALK</sequence>
<dbReference type="EMBL" id="JARKHS020008162">
    <property type="protein sequence ID" value="KAK8781021.1"/>
    <property type="molecule type" value="Genomic_DNA"/>
</dbReference>
<evidence type="ECO:0000313" key="9">
    <source>
        <dbReference type="Proteomes" id="UP001321473"/>
    </source>
</evidence>
<evidence type="ECO:0000259" key="7">
    <source>
        <dbReference type="PROSITE" id="PS50157"/>
    </source>
</evidence>
<feature type="region of interest" description="Disordered" evidence="6">
    <location>
        <begin position="1"/>
        <end position="28"/>
    </location>
</feature>
<dbReference type="InterPro" id="IPR013087">
    <property type="entry name" value="Znf_C2H2_type"/>
</dbReference>
<feature type="domain" description="C2H2-type" evidence="7">
    <location>
        <begin position="61"/>
        <end position="79"/>
    </location>
</feature>
<evidence type="ECO:0000256" key="4">
    <source>
        <dbReference type="ARBA" id="ARBA00022833"/>
    </source>
</evidence>
<keyword evidence="3 5" id="KW-0863">Zinc-finger</keyword>
<keyword evidence="2" id="KW-0677">Repeat</keyword>
<gene>
    <name evidence="8" type="ORF">V5799_017636</name>
</gene>
<dbReference type="GO" id="GO:0008270">
    <property type="term" value="F:zinc ion binding"/>
    <property type="evidence" value="ECO:0007669"/>
    <property type="project" value="UniProtKB-KW"/>
</dbReference>
<organism evidence="8 9">
    <name type="scientific">Amblyomma americanum</name>
    <name type="common">Lone star tick</name>
    <dbReference type="NCBI Taxonomy" id="6943"/>
    <lineage>
        <taxon>Eukaryota</taxon>
        <taxon>Metazoa</taxon>
        <taxon>Ecdysozoa</taxon>
        <taxon>Arthropoda</taxon>
        <taxon>Chelicerata</taxon>
        <taxon>Arachnida</taxon>
        <taxon>Acari</taxon>
        <taxon>Parasitiformes</taxon>
        <taxon>Ixodida</taxon>
        <taxon>Ixodoidea</taxon>
        <taxon>Ixodidae</taxon>
        <taxon>Amblyomminae</taxon>
        <taxon>Amblyomma</taxon>
    </lineage>
</organism>
<dbReference type="Proteomes" id="UP001321473">
    <property type="component" value="Unassembled WGS sequence"/>
</dbReference>
<dbReference type="AlphaFoldDB" id="A0AAQ4F269"/>
<keyword evidence="4" id="KW-0862">Zinc</keyword>
<dbReference type="InterPro" id="IPR036236">
    <property type="entry name" value="Znf_C2H2_sf"/>
</dbReference>
<evidence type="ECO:0000256" key="1">
    <source>
        <dbReference type="ARBA" id="ARBA00022723"/>
    </source>
</evidence>
<dbReference type="Gene3D" id="3.30.160.60">
    <property type="entry name" value="Classic Zinc Finger"/>
    <property type="match status" value="2"/>
</dbReference>
<proteinExistence type="predicted"/>
<keyword evidence="1" id="KW-0479">Metal-binding</keyword>
<evidence type="ECO:0000256" key="5">
    <source>
        <dbReference type="PROSITE-ProRule" id="PRU00042"/>
    </source>
</evidence>
<feature type="non-terminal residue" evidence="8">
    <location>
        <position position="1"/>
    </location>
</feature>
<evidence type="ECO:0000256" key="2">
    <source>
        <dbReference type="ARBA" id="ARBA00022737"/>
    </source>
</evidence>
<evidence type="ECO:0000313" key="8">
    <source>
        <dbReference type="EMBL" id="KAK8781021.1"/>
    </source>
</evidence>
<dbReference type="PROSITE" id="PS50157">
    <property type="entry name" value="ZINC_FINGER_C2H2_2"/>
    <property type="match status" value="2"/>
</dbReference>
<evidence type="ECO:0000256" key="3">
    <source>
        <dbReference type="ARBA" id="ARBA00022771"/>
    </source>
</evidence>
<evidence type="ECO:0000256" key="6">
    <source>
        <dbReference type="SAM" id="MobiDB-lite"/>
    </source>
</evidence>
<accession>A0AAQ4F269</accession>
<dbReference type="PANTHER" id="PTHR23235">
    <property type="entry name" value="KRUEPPEL-LIKE TRANSCRIPTION FACTOR"/>
    <property type="match status" value="1"/>
</dbReference>
<dbReference type="FunFam" id="3.30.160.60:FF:000688">
    <property type="entry name" value="zinc finger protein 197 isoform X1"/>
    <property type="match status" value="1"/>
</dbReference>
<name>A0AAQ4F269_AMBAM</name>
<dbReference type="SUPFAM" id="SSF57667">
    <property type="entry name" value="beta-beta-alpha zinc fingers"/>
    <property type="match status" value="1"/>
</dbReference>
<feature type="domain" description="C2H2-type" evidence="7">
    <location>
        <begin position="33"/>
        <end position="60"/>
    </location>
</feature>
<reference evidence="8 9" key="1">
    <citation type="journal article" date="2023" name="Arcadia Sci">
        <title>De novo assembly of a long-read Amblyomma americanum tick genome.</title>
        <authorList>
            <person name="Chou S."/>
            <person name="Poskanzer K.E."/>
            <person name="Rollins M."/>
            <person name="Thuy-Boun P.S."/>
        </authorList>
    </citation>
    <scope>NUCLEOTIDE SEQUENCE [LARGE SCALE GENOMIC DNA]</scope>
    <source>
        <strain evidence="8">F_SG_1</strain>
        <tissue evidence="8">Salivary glands</tissue>
    </source>
</reference>
<comment type="caution">
    <text evidence="8">The sequence shown here is derived from an EMBL/GenBank/DDBJ whole genome shotgun (WGS) entry which is preliminary data.</text>
</comment>
<protein>
    <recommendedName>
        <fullName evidence="7">C2H2-type domain-containing protein</fullName>
    </recommendedName>
</protein>
<keyword evidence="9" id="KW-1185">Reference proteome</keyword>